<keyword evidence="1" id="KW-0732">Signal</keyword>
<dbReference type="SUPFAM" id="SSF110296">
    <property type="entry name" value="Oligoxyloglucan reducing end-specific cellobiohydrolase"/>
    <property type="match status" value="1"/>
</dbReference>
<name>A0ABS1DT11_RUBGE</name>
<feature type="signal peptide" evidence="1">
    <location>
        <begin position="1"/>
        <end position="18"/>
    </location>
</feature>
<accession>A0ABS1DT11</accession>
<sequence length="392" mass="42004">MAAAALAAACLFTASAWAGTQIRAVETDLASDNERVISYRHQQHLWLTADGALHLVMNRGHYAPGGLALYSSHDGGISWQLSHAFAGTDDKSTGDVQPAGDEAHIVYHTAANAVMHEQLRYDAVARAWTLLASETAFASGRLAALNPALAVDEQGGLWVGFLARNKLSNQGQLRVVFRPAGGGWTDPGLGFGPVDNRAVERSARPVAVPGGIGMVWTVREFTYFSRHALTEAPTTPWQTETLFVGSVDSTVSDPYASHFNVVTDAGGGVHLITVENYDVLHFRWDPATLAWSGPRLVDDARKVAYAQLGLFDGRPVVGYSVQRGKGSLEVGDALGENWDPSYDLALVPAVPGINYNTARIELPAKASGTMPVLQQYDISGVQRLMLFSVPAP</sequence>
<dbReference type="EMBL" id="NRRU01000012">
    <property type="protein sequence ID" value="MBK1712110.1"/>
    <property type="molecule type" value="Genomic_DNA"/>
</dbReference>
<organism evidence="2 3">
    <name type="scientific">Rubrivivax gelatinosus</name>
    <name type="common">Rhodocyclus gelatinosus</name>
    <name type="synonym">Rhodopseudomonas gelatinosa</name>
    <dbReference type="NCBI Taxonomy" id="28068"/>
    <lineage>
        <taxon>Bacteria</taxon>
        <taxon>Pseudomonadati</taxon>
        <taxon>Pseudomonadota</taxon>
        <taxon>Betaproteobacteria</taxon>
        <taxon>Burkholderiales</taxon>
        <taxon>Sphaerotilaceae</taxon>
        <taxon>Rubrivivax</taxon>
    </lineage>
</organism>
<evidence type="ECO:0008006" key="4">
    <source>
        <dbReference type="Google" id="ProtNLM"/>
    </source>
</evidence>
<evidence type="ECO:0000313" key="3">
    <source>
        <dbReference type="Proteomes" id="UP001041814"/>
    </source>
</evidence>
<comment type="caution">
    <text evidence="2">The sequence shown here is derived from an EMBL/GenBank/DDBJ whole genome shotgun (WGS) entry which is preliminary data.</text>
</comment>
<reference evidence="2" key="2">
    <citation type="journal article" date="2020" name="Microorganisms">
        <title>Osmotic Adaptation and Compatible Solute Biosynthesis of Phototrophic Bacteria as Revealed from Genome Analyses.</title>
        <authorList>
            <person name="Imhoff J.F."/>
            <person name="Rahn T."/>
            <person name="Kunzel S."/>
            <person name="Keller A."/>
            <person name="Neulinger S.C."/>
        </authorList>
    </citation>
    <scope>NUCLEOTIDE SEQUENCE</scope>
    <source>
        <strain evidence="2">IM 151</strain>
    </source>
</reference>
<proteinExistence type="predicted"/>
<evidence type="ECO:0000256" key="1">
    <source>
        <dbReference type="SAM" id="SignalP"/>
    </source>
</evidence>
<evidence type="ECO:0000313" key="2">
    <source>
        <dbReference type="EMBL" id="MBK1712110.1"/>
    </source>
</evidence>
<gene>
    <name evidence="2" type="ORF">CKO43_04875</name>
</gene>
<keyword evidence="3" id="KW-1185">Reference proteome</keyword>
<protein>
    <recommendedName>
        <fullName evidence="4">Exo-alpha-sialidase</fullName>
    </recommendedName>
</protein>
<feature type="chain" id="PRO_5047525495" description="Exo-alpha-sialidase" evidence="1">
    <location>
        <begin position="19"/>
        <end position="392"/>
    </location>
</feature>
<dbReference type="Proteomes" id="UP001041814">
    <property type="component" value="Unassembled WGS sequence"/>
</dbReference>
<reference evidence="2" key="1">
    <citation type="submission" date="2017-08" db="EMBL/GenBank/DDBJ databases">
        <authorList>
            <person name="Imhoff J.F."/>
            <person name="Rahn T."/>
            <person name="Kuenzel S."/>
            <person name="Neulinger S.C."/>
        </authorList>
    </citation>
    <scope>NUCLEOTIDE SEQUENCE</scope>
    <source>
        <strain evidence="2">IM 151</strain>
    </source>
</reference>